<dbReference type="AlphaFoldDB" id="A0ABC8RBI3"/>
<evidence type="ECO:0000256" key="3">
    <source>
        <dbReference type="ARBA" id="ARBA00022824"/>
    </source>
</evidence>
<evidence type="ECO:0000256" key="2">
    <source>
        <dbReference type="ARBA" id="ARBA00022692"/>
    </source>
</evidence>
<proteinExistence type="predicted"/>
<evidence type="ECO:0000256" key="6">
    <source>
        <dbReference type="RuleBase" id="RU363132"/>
    </source>
</evidence>
<name>A0ABC8RBI3_9AQUA</name>
<evidence type="ECO:0000256" key="4">
    <source>
        <dbReference type="ARBA" id="ARBA00022989"/>
    </source>
</evidence>
<feature type="domain" description="Reticulon" evidence="8">
    <location>
        <begin position="76"/>
        <end position="263"/>
    </location>
</feature>
<accession>A0ABC8RBI3</accession>
<dbReference type="InterPro" id="IPR003388">
    <property type="entry name" value="Reticulon"/>
</dbReference>
<evidence type="ECO:0000259" key="8">
    <source>
        <dbReference type="PROSITE" id="PS50845"/>
    </source>
</evidence>
<evidence type="ECO:0000256" key="5">
    <source>
        <dbReference type="ARBA" id="ARBA00023136"/>
    </source>
</evidence>
<dbReference type="Pfam" id="PF02453">
    <property type="entry name" value="Reticulon"/>
    <property type="match status" value="1"/>
</dbReference>
<comment type="subcellular location">
    <subcellularLocation>
        <location evidence="1 6">Endoplasmic reticulum membrane</location>
        <topology evidence="1 6">Multi-pass membrane protein</topology>
    </subcellularLocation>
</comment>
<comment type="caution">
    <text evidence="9">The sequence shown here is derived from an EMBL/GenBank/DDBJ whole genome shotgun (WGS) entry which is preliminary data.</text>
</comment>
<feature type="transmembrane region" description="Helical" evidence="6">
    <location>
        <begin position="109"/>
        <end position="130"/>
    </location>
</feature>
<organism evidence="9 10">
    <name type="scientific">Ilex paraguariensis</name>
    <name type="common">yerba mate</name>
    <dbReference type="NCBI Taxonomy" id="185542"/>
    <lineage>
        <taxon>Eukaryota</taxon>
        <taxon>Viridiplantae</taxon>
        <taxon>Streptophyta</taxon>
        <taxon>Embryophyta</taxon>
        <taxon>Tracheophyta</taxon>
        <taxon>Spermatophyta</taxon>
        <taxon>Magnoliopsida</taxon>
        <taxon>eudicotyledons</taxon>
        <taxon>Gunneridae</taxon>
        <taxon>Pentapetalae</taxon>
        <taxon>asterids</taxon>
        <taxon>campanulids</taxon>
        <taxon>Aquifoliales</taxon>
        <taxon>Aquifoliaceae</taxon>
        <taxon>Ilex</taxon>
    </lineage>
</organism>
<dbReference type="InterPro" id="IPR045064">
    <property type="entry name" value="Reticulon-like"/>
</dbReference>
<dbReference type="GO" id="GO:0005789">
    <property type="term" value="C:endoplasmic reticulum membrane"/>
    <property type="evidence" value="ECO:0007669"/>
    <property type="project" value="UniProtKB-SubCell"/>
</dbReference>
<dbReference type="PROSITE" id="PS50845">
    <property type="entry name" value="RETICULON"/>
    <property type="match status" value="1"/>
</dbReference>
<sequence>MSDPVGDDGGGAMSDAVGVGSESFEEKIQEAVHSYHHNSSSSSSSSDSEDDKFSGEKFRLFGREKPVHTAFGGGKYADIILWRNKQISAGLLAGSTVIWLLFEWIGYHVLTFVCHSLILSLAVLFLWSNLSSFLHKAPLHFPEVVLPEDLFMSIALLLRDRINQAFVIFREVASGNDIKKFLYAIVGLWVLSVVGSWFHFLTLTYIIFVMVLSVPLLYEMHEDQVDAYAEKATVEIKKQYTVVDEKVFQKLPKVPFLKINKQH</sequence>
<dbReference type="EMBL" id="CAUOFW020001224">
    <property type="protein sequence ID" value="CAK9142338.1"/>
    <property type="molecule type" value="Genomic_DNA"/>
</dbReference>
<keyword evidence="10" id="KW-1185">Reference proteome</keyword>
<keyword evidence="5 6" id="KW-0472">Membrane</keyword>
<protein>
    <recommendedName>
        <fullName evidence="6">Reticulon-like protein</fullName>
    </recommendedName>
</protein>
<evidence type="ECO:0000313" key="10">
    <source>
        <dbReference type="Proteomes" id="UP001642360"/>
    </source>
</evidence>
<dbReference type="Proteomes" id="UP001642360">
    <property type="component" value="Unassembled WGS sequence"/>
</dbReference>
<keyword evidence="2 6" id="KW-0812">Transmembrane</keyword>
<dbReference type="PANTHER" id="PTHR10994:SF177">
    <property type="entry name" value="RETICULON-LIKE PROTEIN B15"/>
    <property type="match status" value="1"/>
</dbReference>
<dbReference type="PANTHER" id="PTHR10994">
    <property type="entry name" value="RETICULON"/>
    <property type="match status" value="1"/>
</dbReference>
<evidence type="ECO:0000256" key="7">
    <source>
        <dbReference type="SAM" id="MobiDB-lite"/>
    </source>
</evidence>
<feature type="region of interest" description="Disordered" evidence="7">
    <location>
        <begin position="1"/>
        <end position="23"/>
    </location>
</feature>
<keyword evidence="4 6" id="KW-1133">Transmembrane helix</keyword>
<keyword evidence="3 6" id="KW-0256">Endoplasmic reticulum</keyword>
<evidence type="ECO:0000256" key="1">
    <source>
        <dbReference type="ARBA" id="ARBA00004477"/>
    </source>
</evidence>
<evidence type="ECO:0000313" key="9">
    <source>
        <dbReference type="EMBL" id="CAK9142338.1"/>
    </source>
</evidence>
<feature type="transmembrane region" description="Helical" evidence="6">
    <location>
        <begin position="181"/>
        <end position="212"/>
    </location>
</feature>
<reference evidence="9 10" key="1">
    <citation type="submission" date="2024-02" db="EMBL/GenBank/DDBJ databases">
        <authorList>
            <person name="Vignale AGUSTIN F."/>
            <person name="Sosa J E."/>
            <person name="Modenutti C."/>
        </authorList>
    </citation>
    <scope>NUCLEOTIDE SEQUENCE [LARGE SCALE GENOMIC DNA]</scope>
</reference>
<gene>
    <name evidence="9" type="ORF">ILEXP_LOCUS10021</name>
</gene>